<dbReference type="SUPFAM" id="SSF51161">
    <property type="entry name" value="Trimeric LpxA-like enzymes"/>
    <property type="match status" value="1"/>
</dbReference>
<comment type="caution">
    <text evidence="1">The sequence shown here is derived from an EMBL/GenBank/DDBJ whole genome shotgun (WGS) entry which is preliminary data.</text>
</comment>
<dbReference type="PANTHER" id="PTHR23416">
    <property type="entry name" value="SIALIC ACID SYNTHASE-RELATED"/>
    <property type="match status" value="1"/>
</dbReference>
<dbReference type="InterPro" id="IPR011004">
    <property type="entry name" value="Trimer_LpxA-like_sf"/>
</dbReference>
<dbReference type="CDD" id="cd04647">
    <property type="entry name" value="LbH_MAT_like"/>
    <property type="match status" value="1"/>
</dbReference>
<reference evidence="1 2" key="1">
    <citation type="submission" date="2019-09" db="EMBL/GenBank/DDBJ databases">
        <title>Genome sequence of Hymenobacter sp. M3.</title>
        <authorList>
            <person name="Srinivasan S."/>
        </authorList>
    </citation>
    <scope>NUCLEOTIDE SEQUENCE [LARGE SCALE GENOMIC DNA]</scope>
    <source>
        <strain evidence="1 2">M3</strain>
    </source>
</reference>
<dbReference type="PANTHER" id="PTHR23416:SF78">
    <property type="entry name" value="LIPOPOLYSACCHARIDE BIOSYNTHESIS O-ACETYL TRANSFERASE WBBJ-RELATED"/>
    <property type="match status" value="1"/>
</dbReference>
<protein>
    <submittedName>
        <fullName evidence="1">Acyltransferase</fullName>
    </submittedName>
</protein>
<proteinExistence type="predicted"/>
<name>A0AA88FJM4_9BACT</name>
<dbReference type="Proteomes" id="UP000326380">
    <property type="component" value="Unassembled WGS sequence"/>
</dbReference>
<accession>A0AA88FJM4</accession>
<dbReference type="GO" id="GO:0016746">
    <property type="term" value="F:acyltransferase activity"/>
    <property type="evidence" value="ECO:0007669"/>
    <property type="project" value="UniProtKB-KW"/>
</dbReference>
<organism evidence="1 2">
    <name type="scientific">Hymenobacter busanensis</name>
    <dbReference type="NCBI Taxonomy" id="2607656"/>
    <lineage>
        <taxon>Bacteria</taxon>
        <taxon>Pseudomonadati</taxon>
        <taxon>Bacteroidota</taxon>
        <taxon>Cytophagia</taxon>
        <taxon>Cytophagales</taxon>
        <taxon>Hymenobacteraceae</taxon>
        <taxon>Hymenobacter</taxon>
    </lineage>
</organism>
<keyword evidence="1" id="KW-0808">Transferase</keyword>
<dbReference type="AlphaFoldDB" id="A0AA88FJM4"/>
<dbReference type="Gene3D" id="2.160.10.10">
    <property type="entry name" value="Hexapeptide repeat proteins"/>
    <property type="match status" value="1"/>
</dbReference>
<gene>
    <name evidence="1" type="ORF">F0P96_12355</name>
</gene>
<dbReference type="EMBL" id="VTWU01000004">
    <property type="protein sequence ID" value="KAA9332265.1"/>
    <property type="molecule type" value="Genomic_DNA"/>
</dbReference>
<keyword evidence="2" id="KW-1185">Reference proteome</keyword>
<evidence type="ECO:0000313" key="2">
    <source>
        <dbReference type="Proteomes" id="UP000326380"/>
    </source>
</evidence>
<dbReference type="InterPro" id="IPR001451">
    <property type="entry name" value="Hexapep"/>
</dbReference>
<dbReference type="InterPro" id="IPR051159">
    <property type="entry name" value="Hexapeptide_acetyltransf"/>
</dbReference>
<evidence type="ECO:0000313" key="1">
    <source>
        <dbReference type="EMBL" id="KAA9332265.1"/>
    </source>
</evidence>
<sequence>MLMLNLKFMARSSFFLEKIIFSLIERYFRQRFSSKNKWGVNISHSSFFEIPLEVNGGDRIFIGENTSIGKHCWLGAFESYHKFVGYEPRIDIGNKVRIGNYACITSIKSIIIKDNVLISEYFYVSDHGHGIDASLDTPPVDQELITKGDGVEIGEDCFIGYRVSILPGVRLGKKCVIGSHSVVTSSFPDYSMIAGVPARLIKRFDLDLKKWVQVEKDK</sequence>
<keyword evidence="1" id="KW-0012">Acyltransferase</keyword>
<dbReference type="Pfam" id="PF00132">
    <property type="entry name" value="Hexapep"/>
    <property type="match status" value="1"/>
</dbReference>